<organism evidence="1 2">
    <name type="scientific">Mya arenaria</name>
    <name type="common">Soft-shell clam</name>
    <dbReference type="NCBI Taxonomy" id="6604"/>
    <lineage>
        <taxon>Eukaryota</taxon>
        <taxon>Metazoa</taxon>
        <taxon>Spiralia</taxon>
        <taxon>Lophotrochozoa</taxon>
        <taxon>Mollusca</taxon>
        <taxon>Bivalvia</taxon>
        <taxon>Autobranchia</taxon>
        <taxon>Heteroconchia</taxon>
        <taxon>Euheterodonta</taxon>
        <taxon>Imparidentia</taxon>
        <taxon>Neoheterodontei</taxon>
        <taxon>Myida</taxon>
        <taxon>Myoidea</taxon>
        <taxon>Myidae</taxon>
        <taxon>Mya</taxon>
    </lineage>
</organism>
<protein>
    <submittedName>
        <fullName evidence="1">Uncharacterized protein</fullName>
    </submittedName>
</protein>
<dbReference type="Proteomes" id="UP001164746">
    <property type="component" value="Chromosome 11"/>
</dbReference>
<accession>A0ABY7FAK6</accession>
<name>A0ABY7FAK6_MYAAR</name>
<dbReference type="EMBL" id="CP111022">
    <property type="protein sequence ID" value="WAR19203.1"/>
    <property type="molecule type" value="Genomic_DNA"/>
</dbReference>
<keyword evidence="2" id="KW-1185">Reference proteome</keyword>
<evidence type="ECO:0000313" key="1">
    <source>
        <dbReference type="EMBL" id="WAR19203.1"/>
    </source>
</evidence>
<gene>
    <name evidence="1" type="ORF">MAR_001041</name>
</gene>
<evidence type="ECO:0000313" key="2">
    <source>
        <dbReference type="Proteomes" id="UP001164746"/>
    </source>
</evidence>
<proteinExistence type="predicted"/>
<reference evidence="1" key="1">
    <citation type="submission" date="2022-11" db="EMBL/GenBank/DDBJ databases">
        <title>Centuries of genome instability and evolution in soft-shell clam transmissible cancer (bioRxiv).</title>
        <authorList>
            <person name="Hart S.F.M."/>
            <person name="Yonemitsu M.A."/>
            <person name="Giersch R.M."/>
            <person name="Beal B.F."/>
            <person name="Arriagada G."/>
            <person name="Davis B.W."/>
            <person name="Ostrander E.A."/>
            <person name="Goff S.P."/>
            <person name="Metzger M.J."/>
        </authorList>
    </citation>
    <scope>NUCLEOTIDE SEQUENCE</scope>
    <source>
        <strain evidence="1">MELC-2E11</strain>
        <tissue evidence="1">Siphon/mantle</tissue>
    </source>
</reference>
<sequence>DRSDTFSSIHCLKQKISQYKVLQYPTIVDCLEKPPEVFILTILYTTDSSYSFCIEFRSGSVSAIFGFFKNDECFVIPFNGCFSDFAERQVLFAGLSKWVGSENKAERGVGVGQCVPCSDTQGYKRVYIHTVHSVSKSTAYRVLTPPVLKELPVKHFEQSRVAKEIIDIQKANAAKQYSKNS</sequence>
<feature type="non-terminal residue" evidence="1">
    <location>
        <position position="1"/>
    </location>
</feature>